<comment type="caution">
    <text evidence="2">The sequence shown here is derived from an EMBL/GenBank/DDBJ whole genome shotgun (WGS) entry which is preliminary data.</text>
</comment>
<accession>A0A3E0U0M3</accession>
<evidence type="ECO:0000313" key="3">
    <source>
        <dbReference type="Proteomes" id="UP000256899"/>
    </source>
</evidence>
<keyword evidence="1" id="KW-0175">Coiled coil</keyword>
<gene>
    <name evidence="2" type="ORF">DXX94_05640</name>
</gene>
<dbReference type="RefSeq" id="WP_116014437.1">
    <property type="nucleotide sequence ID" value="NZ_QUOT01000001.1"/>
</dbReference>
<keyword evidence="3" id="KW-1185">Reference proteome</keyword>
<feature type="coiled-coil region" evidence="1">
    <location>
        <begin position="249"/>
        <end position="276"/>
    </location>
</feature>
<protein>
    <submittedName>
        <fullName evidence="2">Uncharacterized protein</fullName>
    </submittedName>
</protein>
<proteinExistence type="predicted"/>
<evidence type="ECO:0000256" key="1">
    <source>
        <dbReference type="SAM" id="Coils"/>
    </source>
</evidence>
<dbReference type="EMBL" id="QUOT01000001">
    <property type="protein sequence ID" value="REL30229.1"/>
    <property type="molecule type" value="Genomic_DNA"/>
</dbReference>
<sequence length="369" mass="40600">MSTLLNLLANRCRFHSSGNFSFKYDGNGIAHQITDESKSKALLTIVGKEYTFETYRDLPIPSRKEALLAAKHMKNIAPFAGRTFLTASNVGEGKTRVHFFVIKEDVAQSICEHSFTIVPESLLLFLALSKDSAITGIRGALGGRITYAELTKDGFKCDVTAINTDDSVAISYPPTSIEASIKQLTQQEYFKLLFSQLASLPSSVYKQIFNGVLFASLWSPSFVKLSSIALSVSLISYMTLASGYLVYKESSLEARVNEQQNSLNELFEQQRKLESLSAQLTSIDNNPLFSHLSAPLWLLTTQLVEKGADILLISSSESETTIRMKAKKSTDVIHFLANSPLLTNPEVTSPAVKTGGKELFAVKFQLVGK</sequence>
<evidence type="ECO:0000313" key="2">
    <source>
        <dbReference type="EMBL" id="REL30229.1"/>
    </source>
</evidence>
<name>A0A3E0U0M3_9GAMM</name>
<dbReference type="AlphaFoldDB" id="A0A3E0U0M3"/>
<dbReference type="Proteomes" id="UP000256899">
    <property type="component" value="Unassembled WGS sequence"/>
</dbReference>
<organism evidence="2 3">
    <name type="scientific">Thalassotalea euphylliae</name>
    <dbReference type="NCBI Taxonomy" id="1655234"/>
    <lineage>
        <taxon>Bacteria</taxon>
        <taxon>Pseudomonadati</taxon>
        <taxon>Pseudomonadota</taxon>
        <taxon>Gammaproteobacteria</taxon>
        <taxon>Alteromonadales</taxon>
        <taxon>Colwelliaceae</taxon>
        <taxon>Thalassotalea</taxon>
    </lineage>
</organism>
<reference evidence="3" key="1">
    <citation type="submission" date="2018-08" db="EMBL/GenBank/DDBJ databases">
        <title>Thalassotalea euphylliae genome.</title>
        <authorList>
            <person name="Summers S."/>
            <person name="Rice S.A."/>
            <person name="Freckelton M.L."/>
            <person name="Nedved B.T."/>
            <person name="Hadfield M.G."/>
        </authorList>
    </citation>
    <scope>NUCLEOTIDE SEQUENCE [LARGE SCALE GENOMIC DNA]</scope>
    <source>
        <strain evidence="3">H3</strain>
    </source>
</reference>